<dbReference type="InterPro" id="IPR001304">
    <property type="entry name" value="C-type_lectin-like"/>
</dbReference>
<evidence type="ECO:0000256" key="2">
    <source>
        <dbReference type="SAM" id="Phobius"/>
    </source>
</evidence>
<dbReference type="PROSITE" id="PS50041">
    <property type="entry name" value="C_TYPE_LECTIN_2"/>
    <property type="match status" value="1"/>
</dbReference>
<dbReference type="InterPro" id="IPR050828">
    <property type="entry name" value="C-type_lectin/matrix_domain"/>
</dbReference>
<evidence type="ECO:0000259" key="3">
    <source>
        <dbReference type="PROSITE" id="PS50041"/>
    </source>
</evidence>
<dbReference type="GeneTree" id="ENSGT01020000230673"/>
<feature type="transmembrane region" description="Helical" evidence="2">
    <location>
        <begin position="25"/>
        <end position="45"/>
    </location>
</feature>
<reference evidence="4" key="1">
    <citation type="submission" date="2025-05" db="UniProtKB">
        <authorList>
            <consortium name="Ensembl"/>
        </authorList>
    </citation>
    <scope>IDENTIFICATION</scope>
</reference>
<evidence type="ECO:0000256" key="1">
    <source>
        <dbReference type="ARBA" id="ARBA00004401"/>
    </source>
</evidence>
<proteinExistence type="predicted"/>
<dbReference type="PANTHER" id="PTHR45710:SF26">
    <property type="entry name" value="RH26557P"/>
    <property type="match status" value="1"/>
</dbReference>
<keyword evidence="2" id="KW-0472">Membrane</keyword>
<dbReference type="InterPro" id="IPR016187">
    <property type="entry name" value="CTDL_fold"/>
</dbReference>
<dbReference type="Proteomes" id="UP000261500">
    <property type="component" value="Unplaced"/>
</dbReference>
<dbReference type="GO" id="GO:0005886">
    <property type="term" value="C:plasma membrane"/>
    <property type="evidence" value="ECO:0007669"/>
    <property type="project" value="UniProtKB-SubCell"/>
</dbReference>
<dbReference type="AlphaFoldDB" id="A0A3B3V4Z3"/>
<accession>A0A3B3V4Z3</accession>
<keyword evidence="2" id="KW-1133">Transmembrane helix</keyword>
<dbReference type="Gene3D" id="3.10.100.10">
    <property type="entry name" value="Mannose-Binding Protein A, subunit A"/>
    <property type="match status" value="1"/>
</dbReference>
<dbReference type="SUPFAM" id="SSF56436">
    <property type="entry name" value="C-type lectin-like"/>
    <property type="match status" value="1"/>
</dbReference>
<comment type="subcellular location">
    <subcellularLocation>
        <location evidence="1">Cell membrane</location>
        <topology evidence="1">Single-pass type II membrane protein</topology>
    </subcellularLocation>
</comment>
<dbReference type="SMART" id="SM00034">
    <property type="entry name" value="CLECT"/>
    <property type="match status" value="1"/>
</dbReference>
<dbReference type="Pfam" id="PF00059">
    <property type="entry name" value="Lectin_C"/>
    <property type="match status" value="1"/>
</dbReference>
<feature type="domain" description="C-type lectin" evidence="3">
    <location>
        <begin position="67"/>
        <end position="171"/>
    </location>
</feature>
<dbReference type="Ensembl" id="ENSPLAT00000014666.1">
    <property type="protein sequence ID" value="ENSPLAP00000019986.1"/>
    <property type="gene ID" value="ENSPLAG00000002549.1"/>
</dbReference>
<dbReference type="STRING" id="48699.ENSPLAP00000019972"/>
<dbReference type="InterPro" id="IPR016186">
    <property type="entry name" value="C-type_lectin-like/link_sf"/>
</dbReference>
<keyword evidence="5" id="KW-1185">Reference proteome</keyword>
<keyword evidence="2" id="KW-0812">Transmembrane</keyword>
<name>A0A3B3V4Z3_9TELE</name>
<dbReference type="Ensembl" id="ENSPLAT00000014694.1">
    <property type="protein sequence ID" value="ENSPLAP00000019972.1"/>
    <property type="gene ID" value="ENSPLAG00000002522.1"/>
</dbReference>
<organism evidence="4 5">
    <name type="scientific">Poecilia latipinna</name>
    <name type="common">sailfin molly</name>
    <dbReference type="NCBI Taxonomy" id="48699"/>
    <lineage>
        <taxon>Eukaryota</taxon>
        <taxon>Metazoa</taxon>
        <taxon>Chordata</taxon>
        <taxon>Craniata</taxon>
        <taxon>Vertebrata</taxon>
        <taxon>Euteleostomi</taxon>
        <taxon>Actinopterygii</taxon>
        <taxon>Neopterygii</taxon>
        <taxon>Teleostei</taxon>
        <taxon>Neoteleostei</taxon>
        <taxon>Acanthomorphata</taxon>
        <taxon>Ovalentaria</taxon>
        <taxon>Atherinomorphae</taxon>
        <taxon>Cyprinodontiformes</taxon>
        <taxon>Poeciliidae</taxon>
        <taxon>Poeciliinae</taxon>
        <taxon>Poecilia</taxon>
    </lineage>
</organism>
<dbReference type="PANTHER" id="PTHR45710">
    <property type="entry name" value="C-TYPE LECTIN DOMAIN-CONTAINING PROTEIN 180"/>
    <property type="match status" value="1"/>
</dbReference>
<protein>
    <recommendedName>
        <fullName evidence="3">C-type lectin domain-containing protein</fullName>
    </recommendedName>
</protein>
<evidence type="ECO:0000313" key="4">
    <source>
        <dbReference type="Ensembl" id="ENSPLAP00000019972.1"/>
    </source>
</evidence>
<evidence type="ECO:0000313" key="5">
    <source>
        <dbReference type="Proteomes" id="UP000261500"/>
    </source>
</evidence>
<sequence length="173" mass="20949">FDIFPINDFCPAKGDYIYRLPLKIWIIYLIFIYFFLLIIFTKVSLSDLFHRLMDPGCKPCLHDWIFFQKKCYLFYDEPAPWKTWEQSRRFCQDRRADLVVIDDLEEQFLEKRALKWGYWLGLQQTNNTWTWVDGHKSCTIPFKALLKTQCKTVKKQQLVQICLGYICFLCMKK</sequence>